<name>A0ABY7HDC1_9BACT</name>
<evidence type="ECO:0000256" key="1">
    <source>
        <dbReference type="SAM" id="MobiDB-lite"/>
    </source>
</evidence>
<dbReference type="RefSeq" id="WP_269039461.1">
    <property type="nucleotide sequence ID" value="NZ_CP114040.1"/>
</dbReference>
<accession>A0ABY7HDC1</accession>
<evidence type="ECO:0000313" key="3">
    <source>
        <dbReference type="Proteomes" id="UP001164459"/>
    </source>
</evidence>
<feature type="region of interest" description="Disordered" evidence="1">
    <location>
        <begin position="1"/>
        <end position="69"/>
    </location>
</feature>
<sequence>MALGGCLTENPAYDGATGSTSEPSPPGSTAEPTTSTSTTSSTSTSTSTGLATTGVGDSEGTSTSTTTIALTTDDTTATTGLLASAELHHYEPANCVEPLWCYGGGDIWNGLDGEVRGAECFDSPIAPPYRVRRIDYTLVAVSGQARLRFQIRSADLQQVLYMSESLGLPTSSGSLQISAQQQPVVEEGRFCVGFVGGDPQSTIGIGADPSSLPSPGQSYFGSDACDEPGLRDVDQFVPEVDPHGAWCLGVEIAAL</sequence>
<dbReference type="Proteomes" id="UP001164459">
    <property type="component" value="Chromosome"/>
</dbReference>
<organism evidence="2 3">
    <name type="scientific">Nannocystis punicea</name>
    <dbReference type="NCBI Taxonomy" id="2995304"/>
    <lineage>
        <taxon>Bacteria</taxon>
        <taxon>Pseudomonadati</taxon>
        <taxon>Myxococcota</taxon>
        <taxon>Polyangia</taxon>
        <taxon>Nannocystales</taxon>
        <taxon>Nannocystaceae</taxon>
        <taxon>Nannocystis</taxon>
    </lineage>
</organism>
<feature type="compositionally biased region" description="Low complexity" evidence="1">
    <location>
        <begin position="17"/>
        <end position="69"/>
    </location>
</feature>
<keyword evidence="3" id="KW-1185">Reference proteome</keyword>
<protein>
    <recommendedName>
        <fullName evidence="4">GON domain-containing protein</fullName>
    </recommendedName>
</protein>
<gene>
    <name evidence="2" type="ORF">O0S08_13195</name>
</gene>
<evidence type="ECO:0000313" key="2">
    <source>
        <dbReference type="EMBL" id="WAS97097.1"/>
    </source>
</evidence>
<reference evidence="2" key="1">
    <citation type="submission" date="2022-11" db="EMBL/GenBank/DDBJ databases">
        <title>Minimal conservation of predation-associated metabolite biosynthetic gene clusters underscores biosynthetic potential of Myxococcota including descriptions for ten novel species: Archangium lansinium sp. nov., Myxococcus landrumus sp. nov., Nannocystis bai.</title>
        <authorList>
            <person name="Ahearne A."/>
            <person name="Stevens C."/>
            <person name="Dowd S."/>
        </authorList>
    </citation>
    <scope>NUCLEOTIDE SEQUENCE</scope>
    <source>
        <strain evidence="2">Fl3</strain>
    </source>
</reference>
<proteinExistence type="predicted"/>
<evidence type="ECO:0008006" key="4">
    <source>
        <dbReference type="Google" id="ProtNLM"/>
    </source>
</evidence>
<dbReference type="EMBL" id="CP114040">
    <property type="protein sequence ID" value="WAS97097.1"/>
    <property type="molecule type" value="Genomic_DNA"/>
</dbReference>